<evidence type="ECO:0000256" key="1">
    <source>
        <dbReference type="SAM" id="MobiDB-lite"/>
    </source>
</evidence>
<gene>
    <name evidence="2" type="ORF">VNO77_04414</name>
</gene>
<evidence type="ECO:0000313" key="3">
    <source>
        <dbReference type="Proteomes" id="UP001367508"/>
    </source>
</evidence>
<proteinExistence type="predicted"/>
<dbReference type="Proteomes" id="UP001367508">
    <property type="component" value="Unassembled WGS sequence"/>
</dbReference>
<feature type="region of interest" description="Disordered" evidence="1">
    <location>
        <begin position="87"/>
        <end position="109"/>
    </location>
</feature>
<evidence type="ECO:0000313" key="2">
    <source>
        <dbReference type="EMBL" id="KAK7362304.1"/>
    </source>
</evidence>
<accession>A0AAN9N247</accession>
<keyword evidence="3" id="KW-1185">Reference proteome</keyword>
<dbReference type="AlphaFoldDB" id="A0AAN9N247"/>
<dbReference type="EMBL" id="JAYMYQ010000001">
    <property type="protein sequence ID" value="KAK7362304.1"/>
    <property type="molecule type" value="Genomic_DNA"/>
</dbReference>
<protein>
    <submittedName>
        <fullName evidence="2">Uncharacterized protein</fullName>
    </submittedName>
</protein>
<name>A0AAN9N247_CANGL</name>
<comment type="caution">
    <text evidence="2">The sequence shown here is derived from an EMBL/GenBank/DDBJ whole genome shotgun (WGS) entry which is preliminary data.</text>
</comment>
<reference evidence="2 3" key="1">
    <citation type="submission" date="2024-01" db="EMBL/GenBank/DDBJ databases">
        <title>The genomes of 5 underutilized Papilionoideae crops provide insights into root nodulation and disease resistanc.</title>
        <authorList>
            <person name="Jiang F."/>
        </authorList>
    </citation>
    <scope>NUCLEOTIDE SEQUENCE [LARGE SCALE GENOMIC DNA]</scope>
    <source>
        <strain evidence="2">LVBAO_FW01</strain>
        <tissue evidence="2">Leaves</tissue>
    </source>
</reference>
<sequence>MSLLMAYVHRVLKPDDLPFRIGVRPTKLWLWGGKEERERLLIPSVEGVVGIKDPIRQGLDQSALFFLRPLATLGRDLIKASLQSLENRGGKGKETVQNSRERLHQKFRK</sequence>
<organism evidence="2 3">
    <name type="scientific">Canavalia gladiata</name>
    <name type="common">Sword bean</name>
    <name type="synonym">Dolichos gladiatus</name>
    <dbReference type="NCBI Taxonomy" id="3824"/>
    <lineage>
        <taxon>Eukaryota</taxon>
        <taxon>Viridiplantae</taxon>
        <taxon>Streptophyta</taxon>
        <taxon>Embryophyta</taxon>
        <taxon>Tracheophyta</taxon>
        <taxon>Spermatophyta</taxon>
        <taxon>Magnoliopsida</taxon>
        <taxon>eudicotyledons</taxon>
        <taxon>Gunneridae</taxon>
        <taxon>Pentapetalae</taxon>
        <taxon>rosids</taxon>
        <taxon>fabids</taxon>
        <taxon>Fabales</taxon>
        <taxon>Fabaceae</taxon>
        <taxon>Papilionoideae</taxon>
        <taxon>50 kb inversion clade</taxon>
        <taxon>NPAAA clade</taxon>
        <taxon>indigoferoid/millettioid clade</taxon>
        <taxon>Phaseoleae</taxon>
        <taxon>Canavalia</taxon>
    </lineage>
</organism>
<feature type="compositionally biased region" description="Basic and acidic residues" evidence="1">
    <location>
        <begin position="88"/>
        <end position="109"/>
    </location>
</feature>